<feature type="non-terminal residue" evidence="1">
    <location>
        <position position="166"/>
    </location>
</feature>
<dbReference type="AlphaFoldDB" id="A0AAD9JY69"/>
<comment type="caution">
    <text evidence="1">The sequence shown here is derived from an EMBL/GenBank/DDBJ whole genome shotgun (WGS) entry which is preliminary data.</text>
</comment>
<dbReference type="EMBL" id="JAODUP010000135">
    <property type="protein sequence ID" value="KAK2160365.1"/>
    <property type="molecule type" value="Genomic_DNA"/>
</dbReference>
<evidence type="ECO:0000313" key="2">
    <source>
        <dbReference type="Proteomes" id="UP001208570"/>
    </source>
</evidence>
<name>A0AAD9JY69_9ANNE</name>
<feature type="non-terminal residue" evidence="1">
    <location>
        <position position="1"/>
    </location>
</feature>
<proteinExistence type="predicted"/>
<dbReference type="Proteomes" id="UP001208570">
    <property type="component" value="Unassembled WGS sequence"/>
</dbReference>
<evidence type="ECO:0000313" key="1">
    <source>
        <dbReference type="EMBL" id="KAK2160365.1"/>
    </source>
</evidence>
<accession>A0AAD9JY69</accession>
<protein>
    <submittedName>
        <fullName evidence="1">Uncharacterized protein</fullName>
    </submittedName>
</protein>
<sequence length="166" mass="18512">PYNGTVITEQAAMAGFPGGRIWDTNLFDCFASCPIFGDLLLSECGVSWTVEAHSVPNLTKAEDIQVSYPLITRNRAMYPGYPAPIQTQPQSTRGQSFGYYPPPHPHDCPKHPIVYSQPPQVSFCPCCYLGYLSNKMDESCILPCVMPPNIALAALRIKLRNRYRIE</sequence>
<keyword evidence="2" id="KW-1185">Reference proteome</keyword>
<reference evidence="1" key="1">
    <citation type="journal article" date="2023" name="Mol. Biol. Evol.">
        <title>Third-Generation Sequencing Reveals the Adaptive Role of the Epigenome in Three Deep-Sea Polychaetes.</title>
        <authorList>
            <person name="Perez M."/>
            <person name="Aroh O."/>
            <person name="Sun Y."/>
            <person name="Lan Y."/>
            <person name="Juniper S.K."/>
            <person name="Young C.R."/>
            <person name="Angers B."/>
            <person name="Qian P.Y."/>
        </authorList>
    </citation>
    <scope>NUCLEOTIDE SEQUENCE</scope>
    <source>
        <strain evidence="1">P08H-3</strain>
    </source>
</reference>
<gene>
    <name evidence="1" type="ORF">LSH36_135g05033</name>
</gene>
<organism evidence="1 2">
    <name type="scientific">Paralvinella palmiformis</name>
    <dbReference type="NCBI Taxonomy" id="53620"/>
    <lineage>
        <taxon>Eukaryota</taxon>
        <taxon>Metazoa</taxon>
        <taxon>Spiralia</taxon>
        <taxon>Lophotrochozoa</taxon>
        <taxon>Annelida</taxon>
        <taxon>Polychaeta</taxon>
        <taxon>Sedentaria</taxon>
        <taxon>Canalipalpata</taxon>
        <taxon>Terebellida</taxon>
        <taxon>Terebelliformia</taxon>
        <taxon>Alvinellidae</taxon>
        <taxon>Paralvinella</taxon>
    </lineage>
</organism>